<comment type="subcellular location">
    <subcellularLocation>
        <location evidence="1">Cell membrane</location>
        <topology evidence="1">Multi-pass membrane protein</topology>
    </subcellularLocation>
</comment>
<feature type="transmembrane region" description="Helical" evidence="8">
    <location>
        <begin position="201"/>
        <end position="223"/>
    </location>
</feature>
<evidence type="ECO:0000256" key="8">
    <source>
        <dbReference type="SAM" id="Phobius"/>
    </source>
</evidence>
<reference evidence="9 10" key="1">
    <citation type="journal article" date="2016" name="Int. J. Syst. Evol. Microbiol.">
        <title>Pontibacter aydingkolensis sp. nov., isolated from soil of a salt lake.</title>
        <authorList>
            <person name="Osman G."/>
            <person name="Zhang T."/>
            <person name="Lou K."/>
            <person name="Gao Y."/>
            <person name="Chang W."/>
            <person name="Lin Q."/>
            <person name="Yang H.M."/>
            <person name="Huo X.D."/>
            <person name="Wang N."/>
        </authorList>
    </citation>
    <scope>NUCLEOTIDE SEQUENCE [LARGE SCALE GENOMIC DNA]</scope>
    <source>
        <strain evidence="9 10">KACC 19255</strain>
    </source>
</reference>
<evidence type="ECO:0000256" key="5">
    <source>
        <dbReference type="ARBA" id="ARBA00022692"/>
    </source>
</evidence>
<feature type="transmembrane region" description="Helical" evidence="8">
    <location>
        <begin position="298"/>
        <end position="331"/>
    </location>
</feature>
<evidence type="ECO:0000256" key="3">
    <source>
        <dbReference type="ARBA" id="ARBA00022448"/>
    </source>
</evidence>
<keyword evidence="7 8" id="KW-0472">Membrane</keyword>
<dbReference type="InterPro" id="IPR002549">
    <property type="entry name" value="AI-2E-like"/>
</dbReference>
<dbReference type="PANTHER" id="PTHR21716">
    <property type="entry name" value="TRANSMEMBRANE PROTEIN"/>
    <property type="match status" value="1"/>
</dbReference>
<gene>
    <name evidence="9" type="ORF">K0O23_19705</name>
</gene>
<dbReference type="RefSeq" id="WP_219879178.1">
    <property type="nucleotide sequence ID" value="NZ_JAHYXK010000034.1"/>
</dbReference>
<evidence type="ECO:0000256" key="4">
    <source>
        <dbReference type="ARBA" id="ARBA00022475"/>
    </source>
</evidence>
<feature type="transmembrane region" description="Helical" evidence="8">
    <location>
        <begin position="229"/>
        <end position="256"/>
    </location>
</feature>
<dbReference type="PANTHER" id="PTHR21716:SF53">
    <property type="entry name" value="PERMEASE PERM-RELATED"/>
    <property type="match status" value="1"/>
</dbReference>
<keyword evidence="10" id="KW-1185">Reference proteome</keyword>
<evidence type="ECO:0000313" key="9">
    <source>
        <dbReference type="EMBL" id="MBW7469305.1"/>
    </source>
</evidence>
<evidence type="ECO:0000256" key="6">
    <source>
        <dbReference type="ARBA" id="ARBA00022989"/>
    </source>
</evidence>
<keyword evidence="6 8" id="KW-1133">Transmembrane helix</keyword>
<feature type="transmembrane region" description="Helical" evidence="8">
    <location>
        <begin position="64"/>
        <end position="85"/>
    </location>
</feature>
<feature type="transmembrane region" description="Helical" evidence="8">
    <location>
        <begin position="268"/>
        <end position="286"/>
    </location>
</feature>
<accession>A0ABS7CZT6</accession>
<keyword evidence="5 8" id="KW-0812">Transmembrane</keyword>
<sequence>MENQHTFSEPFYRKATTILIGIVIFFYILSLLADLLIPLAFSILFAVLLSPLHNRFVAWGLPKIVSILLTLTVSIVGIVAFFYFLSTQLMQFGEMLPTLKLKSKEILHQMEFWVESTFGIAVNKQVKYLNELISSNKSLIGSTLVGALGIFSILFLIPVYIFLLIFYKGLILNFFYEVFSRKSSKHVAEVLQQTKAAIQSYIVGLLIETLIIAVLNSGALLLLGVPYAILIGVIGAILNLIPYIGGIVAILLPIIMATVTMEGYTTQIAILVAYSVIQFIDNNIIVPRVVSSQVKINALVSIIAVLLGGALWGVSGMFLSIPFVAVLKIVFDRVEGLKPWGKLLGDEIPVSTMQFKWKPRWRPRLIRQRVKP</sequence>
<feature type="transmembrane region" description="Helical" evidence="8">
    <location>
        <begin position="144"/>
        <end position="167"/>
    </location>
</feature>
<name>A0ABS7CZT6_9BACT</name>
<dbReference type="Proteomes" id="UP000813018">
    <property type="component" value="Unassembled WGS sequence"/>
</dbReference>
<evidence type="ECO:0000256" key="1">
    <source>
        <dbReference type="ARBA" id="ARBA00004651"/>
    </source>
</evidence>
<keyword evidence="3" id="KW-0813">Transport</keyword>
<evidence type="ECO:0000256" key="7">
    <source>
        <dbReference type="ARBA" id="ARBA00023136"/>
    </source>
</evidence>
<comment type="caution">
    <text evidence="9">The sequence shown here is derived from an EMBL/GenBank/DDBJ whole genome shotgun (WGS) entry which is preliminary data.</text>
</comment>
<proteinExistence type="inferred from homology"/>
<dbReference type="Pfam" id="PF01594">
    <property type="entry name" value="AI-2E_transport"/>
    <property type="match status" value="1"/>
</dbReference>
<evidence type="ECO:0000313" key="10">
    <source>
        <dbReference type="Proteomes" id="UP000813018"/>
    </source>
</evidence>
<keyword evidence="4" id="KW-1003">Cell membrane</keyword>
<evidence type="ECO:0000256" key="2">
    <source>
        <dbReference type="ARBA" id="ARBA00009773"/>
    </source>
</evidence>
<comment type="similarity">
    <text evidence="2">Belongs to the autoinducer-2 exporter (AI-2E) (TC 2.A.86) family.</text>
</comment>
<organism evidence="9 10">
    <name type="scientific">Pontibacter aydingkolensis</name>
    <dbReference type="NCBI Taxonomy" id="1911536"/>
    <lineage>
        <taxon>Bacteria</taxon>
        <taxon>Pseudomonadati</taxon>
        <taxon>Bacteroidota</taxon>
        <taxon>Cytophagia</taxon>
        <taxon>Cytophagales</taxon>
        <taxon>Hymenobacteraceae</taxon>
        <taxon>Pontibacter</taxon>
    </lineage>
</organism>
<feature type="transmembrane region" description="Helical" evidence="8">
    <location>
        <begin position="35"/>
        <end position="52"/>
    </location>
</feature>
<protein>
    <submittedName>
        <fullName evidence="9">AI-2E family transporter</fullName>
    </submittedName>
</protein>
<dbReference type="EMBL" id="JAHYXK010000034">
    <property type="protein sequence ID" value="MBW7469305.1"/>
    <property type="molecule type" value="Genomic_DNA"/>
</dbReference>